<dbReference type="AlphaFoldDB" id="A0A7X9UB59"/>
<dbReference type="RefSeq" id="WP_169276956.1">
    <property type="nucleotide sequence ID" value="NZ_JABBCP010000001.1"/>
</dbReference>
<evidence type="ECO:0000313" key="2">
    <source>
        <dbReference type="Proteomes" id="UP000546970"/>
    </source>
</evidence>
<dbReference type="Proteomes" id="UP000546970">
    <property type="component" value="Unassembled WGS sequence"/>
</dbReference>
<dbReference type="NCBIfam" id="NF007714">
    <property type="entry name" value="PRK10410.1-2"/>
    <property type="match status" value="1"/>
</dbReference>
<accession>A0A7X9UB59</accession>
<dbReference type="InterPro" id="IPR020483">
    <property type="entry name" value="Uncharacterised_YgbA"/>
</dbReference>
<proteinExistence type="predicted"/>
<keyword evidence="2" id="KW-1185">Reference proteome</keyword>
<protein>
    <submittedName>
        <fullName evidence="1">Nitrous oxide-stimulated promoter family protein</fullName>
    </submittedName>
</protein>
<gene>
    <name evidence="1" type="ORF">HF320_02955</name>
</gene>
<comment type="caution">
    <text evidence="1">The sequence shown here is derived from an EMBL/GenBank/DDBJ whole genome shotgun (WGS) entry which is preliminary data.</text>
</comment>
<organism evidence="1 2">
    <name type="scientific">Collinsella acetigenes</name>
    <dbReference type="NCBI Taxonomy" id="2713419"/>
    <lineage>
        <taxon>Bacteria</taxon>
        <taxon>Bacillati</taxon>
        <taxon>Actinomycetota</taxon>
        <taxon>Coriobacteriia</taxon>
        <taxon>Coriobacteriales</taxon>
        <taxon>Coriobacteriaceae</taxon>
        <taxon>Collinsella</taxon>
    </lineage>
</organism>
<dbReference type="Pfam" id="PF11756">
    <property type="entry name" value="YgbA_NO"/>
    <property type="match status" value="1"/>
</dbReference>
<evidence type="ECO:0000313" key="1">
    <source>
        <dbReference type="EMBL" id="NMF55296.1"/>
    </source>
</evidence>
<name>A0A7X9UB59_9ACTN</name>
<sequence length="113" mass="13144">MSKELTAEQIEAKRTRERIVVHHMIEAYCRGKHGTRRGSLCPECARLAEYADMRISRCPFMATKTFCSQCHVHCYTLEKLQAIKDVMRYAGPRMLLRHPVLVVRHGLDGMKKR</sequence>
<reference evidence="1 2" key="1">
    <citation type="submission" date="2020-04" db="EMBL/GenBank/DDBJ databases">
        <title>Collinsella sp. KGMB02528 nov., an anaerobic actinobacterium isolated from human feces.</title>
        <authorList>
            <person name="Han K.-I."/>
            <person name="Eom M.K."/>
            <person name="Kim J.-S."/>
            <person name="Lee K.C."/>
            <person name="Suh M.K."/>
            <person name="Park S.-H."/>
            <person name="Lee J.H."/>
            <person name="Kang S.W."/>
            <person name="Park J.-E."/>
            <person name="Oh B.S."/>
            <person name="Yu S.Y."/>
            <person name="Choi S.-H."/>
            <person name="Lee D.H."/>
            <person name="Yoon H."/>
            <person name="Kim B.-Y."/>
            <person name="Lee J.H."/>
            <person name="Lee J.-S."/>
        </authorList>
    </citation>
    <scope>NUCLEOTIDE SEQUENCE [LARGE SCALE GENOMIC DNA]</scope>
    <source>
        <strain evidence="1 2">KGMB02528</strain>
    </source>
</reference>
<dbReference type="EMBL" id="JABBCP010000001">
    <property type="protein sequence ID" value="NMF55296.1"/>
    <property type="molecule type" value="Genomic_DNA"/>
</dbReference>